<accession>A0AAD6R6U8</accession>
<reference evidence="2" key="1">
    <citation type="journal article" date="2023" name="Mol. Ecol. Resour.">
        <title>Chromosome-level genome assembly of a triploid poplar Populus alba 'Berolinensis'.</title>
        <authorList>
            <person name="Chen S."/>
            <person name="Yu Y."/>
            <person name="Wang X."/>
            <person name="Wang S."/>
            <person name="Zhang T."/>
            <person name="Zhou Y."/>
            <person name="He R."/>
            <person name="Meng N."/>
            <person name="Wang Y."/>
            <person name="Liu W."/>
            <person name="Liu Z."/>
            <person name="Liu J."/>
            <person name="Guo Q."/>
            <person name="Huang H."/>
            <person name="Sederoff R.R."/>
            <person name="Wang G."/>
            <person name="Qu G."/>
            <person name="Chen S."/>
        </authorList>
    </citation>
    <scope>NUCLEOTIDE SEQUENCE</scope>
    <source>
        <strain evidence="2">SC-2020</strain>
    </source>
</reference>
<sequence>MLLLSGLGILWWIIALFVETISWIFALSAKQIKLVLQARSALLPGVCATMPSTSIVSADGSKPAKCALSIIASGSFRSMATKVDGASRTAGWTSCRPAPGNKRTCGRKCVSTDLTLYKIIKSSILDHYCICMLKVFFKSLAPIYGMGCCTVRSTVCVIKFMS</sequence>
<organism evidence="2 3">
    <name type="scientific">Populus alba x Populus x berolinensis</name>
    <dbReference type="NCBI Taxonomy" id="444605"/>
    <lineage>
        <taxon>Eukaryota</taxon>
        <taxon>Viridiplantae</taxon>
        <taxon>Streptophyta</taxon>
        <taxon>Embryophyta</taxon>
        <taxon>Tracheophyta</taxon>
        <taxon>Spermatophyta</taxon>
        <taxon>Magnoliopsida</taxon>
        <taxon>eudicotyledons</taxon>
        <taxon>Gunneridae</taxon>
        <taxon>Pentapetalae</taxon>
        <taxon>rosids</taxon>
        <taxon>fabids</taxon>
        <taxon>Malpighiales</taxon>
        <taxon>Salicaceae</taxon>
        <taxon>Saliceae</taxon>
        <taxon>Populus</taxon>
    </lineage>
</organism>
<gene>
    <name evidence="2" type="ORF">NC653_008495</name>
</gene>
<evidence type="ECO:0000256" key="1">
    <source>
        <dbReference type="SAM" id="Phobius"/>
    </source>
</evidence>
<keyword evidence="1" id="KW-0812">Transmembrane</keyword>
<proteinExistence type="predicted"/>
<evidence type="ECO:0000313" key="3">
    <source>
        <dbReference type="Proteomes" id="UP001164929"/>
    </source>
</evidence>
<keyword evidence="3" id="KW-1185">Reference proteome</keyword>
<dbReference type="EMBL" id="JAQIZT010000003">
    <property type="protein sequence ID" value="KAJ7003266.1"/>
    <property type="molecule type" value="Genomic_DNA"/>
</dbReference>
<dbReference type="Proteomes" id="UP001164929">
    <property type="component" value="Chromosome 3"/>
</dbReference>
<protein>
    <submittedName>
        <fullName evidence="2">Uncharacterized protein</fullName>
    </submittedName>
</protein>
<name>A0AAD6R6U8_9ROSI</name>
<dbReference type="AlphaFoldDB" id="A0AAD6R6U8"/>
<feature type="transmembrane region" description="Helical" evidence="1">
    <location>
        <begin position="6"/>
        <end position="29"/>
    </location>
</feature>
<keyword evidence="1" id="KW-0472">Membrane</keyword>
<keyword evidence="1" id="KW-1133">Transmembrane helix</keyword>
<comment type="caution">
    <text evidence="2">The sequence shown here is derived from an EMBL/GenBank/DDBJ whole genome shotgun (WGS) entry which is preliminary data.</text>
</comment>
<evidence type="ECO:0000313" key="2">
    <source>
        <dbReference type="EMBL" id="KAJ7003266.1"/>
    </source>
</evidence>